<feature type="region of interest" description="Disordered" evidence="1">
    <location>
        <begin position="1"/>
        <end position="73"/>
    </location>
</feature>
<reference evidence="3" key="1">
    <citation type="journal article" date="2013" name="Science">
        <title>The Amborella genome and the evolution of flowering plants.</title>
        <authorList>
            <consortium name="Amborella Genome Project"/>
        </authorList>
    </citation>
    <scope>NUCLEOTIDE SEQUENCE [LARGE SCALE GENOMIC DNA]</scope>
</reference>
<feature type="compositionally biased region" description="Basic and acidic residues" evidence="1">
    <location>
        <begin position="7"/>
        <end position="33"/>
    </location>
</feature>
<dbReference type="Proteomes" id="UP000017836">
    <property type="component" value="Unassembled WGS sequence"/>
</dbReference>
<feature type="compositionally biased region" description="Basic and acidic residues" evidence="1">
    <location>
        <begin position="53"/>
        <end position="67"/>
    </location>
</feature>
<evidence type="ECO:0000313" key="3">
    <source>
        <dbReference type="Proteomes" id="UP000017836"/>
    </source>
</evidence>
<proteinExistence type="predicted"/>
<accession>W1PCN9</accession>
<name>W1PCN9_AMBTC</name>
<dbReference type="EMBL" id="KI393980">
    <property type="protein sequence ID" value="ERN05708.1"/>
    <property type="molecule type" value="Genomic_DNA"/>
</dbReference>
<dbReference type="AlphaFoldDB" id="W1PCN9"/>
<protein>
    <submittedName>
        <fullName evidence="2">Uncharacterized protein</fullName>
    </submittedName>
</protein>
<dbReference type="Gramene" id="ERN05708">
    <property type="protein sequence ID" value="ERN05708"/>
    <property type="gene ID" value="AMTR_s00006p00235850"/>
</dbReference>
<evidence type="ECO:0000313" key="2">
    <source>
        <dbReference type="EMBL" id="ERN05708.1"/>
    </source>
</evidence>
<organism evidence="2 3">
    <name type="scientific">Amborella trichopoda</name>
    <dbReference type="NCBI Taxonomy" id="13333"/>
    <lineage>
        <taxon>Eukaryota</taxon>
        <taxon>Viridiplantae</taxon>
        <taxon>Streptophyta</taxon>
        <taxon>Embryophyta</taxon>
        <taxon>Tracheophyta</taxon>
        <taxon>Spermatophyta</taxon>
        <taxon>Magnoliopsida</taxon>
        <taxon>Amborellales</taxon>
        <taxon>Amborellaceae</taxon>
        <taxon>Amborella</taxon>
    </lineage>
</organism>
<dbReference type="HOGENOM" id="CLU_2708099_0_0_1"/>
<sequence length="73" mass="8450">MGWATKRHSEENWAVERHSEESWAAERHNEESRGWLLSARSKRATTRTTSGPSREKEKGVSRVRERASGNWGK</sequence>
<evidence type="ECO:0000256" key="1">
    <source>
        <dbReference type="SAM" id="MobiDB-lite"/>
    </source>
</evidence>
<keyword evidence="3" id="KW-1185">Reference proteome</keyword>
<gene>
    <name evidence="2" type="ORF">AMTR_s00006p00235850</name>
</gene>